<name>A0AAW0MB14_QUESU</name>
<dbReference type="EMBL" id="PKMF04000005">
    <property type="protein sequence ID" value="KAK7860677.1"/>
    <property type="molecule type" value="Genomic_DNA"/>
</dbReference>
<keyword evidence="1" id="KW-0812">Transmembrane</keyword>
<sequence>MYHIVGGSPLYCFLYYLLAAQLHIIVLLESPPGKIYTILTKKHIPYSITTNYQKLIFLVPPRDNTARQSPAFATSRDLSKISLYFKNETQYKCHS</sequence>
<feature type="transmembrane region" description="Helical" evidence="1">
    <location>
        <begin position="6"/>
        <end position="28"/>
    </location>
</feature>
<comment type="caution">
    <text evidence="2">The sequence shown here is derived from an EMBL/GenBank/DDBJ whole genome shotgun (WGS) entry which is preliminary data.</text>
</comment>
<evidence type="ECO:0000256" key="1">
    <source>
        <dbReference type="SAM" id="Phobius"/>
    </source>
</evidence>
<dbReference type="AlphaFoldDB" id="A0AAW0MB14"/>
<dbReference type="Proteomes" id="UP000237347">
    <property type="component" value="Unassembled WGS sequence"/>
</dbReference>
<accession>A0AAW0MB14</accession>
<organism evidence="2 3">
    <name type="scientific">Quercus suber</name>
    <name type="common">Cork oak</name>
    <dbReference type="NCBI Taxonomy" id="58331"/>
    <lineage>
        <taxon>Eukaryota</taxon>
        <taxon>Viridiplantae</taxon>
        <taxon>Streptophyta</taxon>
        <taxon>Embryophyta</taxon>
        <taxon>Tracheophyta</taxon>
        <taxon>Spermatophyta</taxon>
        <taxon>Magnoliopsida</taxon>
        <taxon>eudicotyledons</taxon>
        <taxon>Gunneridae</taxon>
        <taxon>Pentapetalae</taxon>
        <taxon>rosids</taxon>
        <taxon>fabids</taxon>
        <taxon>Fagales</taxon>
        <taxon>Fagaceae</taxon>
        <taxon>Quercus</taxon>
    </lineage>
</organism>
<evidence type="ECO:0000313" key="2">
    <source>
        <dbReference type="EMBL" id="KAK7860677.1"/>
    </source>
</evidence>
<keyword evidence="1" id="KW-1133">Transmembrane helix</keyword>
<proteinExistence type="predicted"/>
<evidence type="ECO:0008006" key="4">
    <source>
        <dbReference type="Google" id="ProtNLM"/>
    </source>
</evidence>
<evidence type="ECO:0000313" key="3">
    <source>
        <dbReference type="Proteomes" id="UP000237347"/>
    </source>
</evidence>
<reference evidence="2 3" key="1">
    <citation type="journal article" date="2018" name="Sci. Data">
        <title>The draft genome sequence of cork oak.</title>
        <authorList>
            <person name="Ramos A.M."/>
            <person name="Usie A."/>
            <person name="Barbosa P."/>
            <person name="Barros P.M."/>
            <person name="Capote T."/>
            <person name="Chaves I."/>
            <person name="Simoes F."/>
            <person name="Abreu I."/>
            <person name="Carrasquinho I."/>
            <person name="Faro C."/>
            <person name="Guimaraes J.B."/>
            <person name="Mendonca D."/>
            <person name="Nobrega F."/>
            <person name="Rodrigues L."/>
            <person name="Saibo N.J.M."/>
            <person name="Varela M.C."/>
            <person name="Egas C."/>
            <person name="Matos J."/>
            <person name="Miguel C.M."/>
            <person name="Oliveira M.M."/>
            <person name="Ricardo C.P."/>
            <person name="Goncalves S."/>
        </authorList>
    </citation>
    <scope>NUCLEOTIDE SEQUENCE [LARGE SCALE GENOMIC DNA]</scope>
    <source>
        <strain evidence="3">cv. HL8</strain>
    </source>
</reference>
<protein>
    <recommendedName>
        <fullName evidence="4">Secreted protein</fullName>
    </recommendedName>
</protein>
<keyword evidence="1" id="KW-0472">Membrane</keyword>
<gene>
    <name evidence="2" type="ORF">CFP56_033273</name>
</gene>
<keyword evidence="3" id="KW-1185">Reference proteome</keyword>